<dbReference type="Gene3D" id="1.10.10.10">
    <property type="entry name" value="Winged helix-like DNA-binding domain superfamily/Winged helix DNA-binding domain"/>
    <property type="match status" value="1"/>
</dbReference>
<accession>A0A0Q3IAL4</accession>
<keyword evidence="4" id="KW-1185">Reference proteome</keyword>
<dbReference type="GO" id="GO:0003700">
    <property type="term" value="F:DNA-binding transcription factor activity"/>
    <property type="evidence" value="ECO:0007669"/>
    <property type="project" value="InterPro"/>
</dbReference>
<dbReference type="PRINTS" id="PR00778">
    <property type="entry name" value="HTHARSR"/>
</dbReference>
<evidence type="ECO:0000313" key="5">
    <source>
        <dbReference type="Proteomes" id="UP000190130"/>
    </source>
</evidence>
<dbReference type="SUPFAM" id="SSF46785">
    <property type="entry name" value="Winged helix' DNA-binding domain"/>
    <property type="match status" value="1"/>
</dbReference>
<reference evidence="2 4" key="1">
    <citation type="submission" date="2015-10" db="EMBL/GenBank/DDBJ databases">
        <title>Draft genome of Bosea thiooxidans.</title>
        <authorList>
            <person name="Wang X."/>
        </authorList>
    </citation>
    <scope>NUCLEOTIDE SEQUENCE [LARGE SCALE GENOMIC DNA]</scope>
    <source>
        <strain evidence="2 4">CGMCC 9174</strain>
    </source>
</reference>
<feature type="domain" description="HTH arsR-type" evidence="1">
    <location>
        <begin position="1"/>
        <end position="112"/>
    </location>
</feature>
<dbReference type="InterPro" id="IPR036390">
    <property type="entry name" value="WH_DNA-bd_sf"/>
</dbReference>
<dbReference type="Proteomes" id="UP000051562">
    <property type="component" value="Unassembled WGS sequence"/>
</dbReference>
<dbReference type="Pfam" id="PF12840">
    <property type="entry name" value="HTH_20"/>
    <property type="match status" value="1"/>
</dbReference>
<dbReference type="PANTHER" id="PTHR38600">
    <property type="entry name" value="TRANSCRIPTIONAL REGULATORY PROTEIN"/>
    <property type="match status" value="1"/>
</dbReference>
<dbReference type="InterPro" id="IPR001845">
    <property type="entry name" value="HTH_ArsR_DNA-bd_dom"/>
</dbReference>
<sequence length="114" mass="12659">MVAALPALDDTFRALADPTRRAVVQALGRGPASVSELAKPFEMALPSFLQHLKVLEECGLVATRKAGRVRTCTLRSEPLAAAEHWLEAQRSLWTRRLDQLDRLALQLKNQEENG</sequence>
<dbReference type="SMART" id="SM00418">
    <property type="entry name" value="HTH_ARSR"/>
    <property type="match status" value="1"/>
</dbReference>
<dbReference type="PANTHER" id="PTHR38600:SF2">
    <property type="entry name" value="SLL0088 PROTEIN"/>
    <property type="match status" value="1"/>
</dbReference>
<dbReference type="EMBL" id="LMAR01000009">
    <property type="protein sequence ID" value="KQK31992.1"/>
    <property type="molecule type" value="Genomic_DNA"/>
</dbReference>
<evidence type="ECO:0000259" key="1">
    <source>
        <dbReference type="PROSITE" id="PS50987"/>
    </source>
</evidence>
<reference evidence="3 5" key="2">
    <citation type="submission" date="2017-02" db="EMBL/GenBank/DDBJ databases">
        <authorList>
            <person name="Peterson S.W."/>
        </authorList>
    </citation>
    <scope>NUCLEOTIDE SEQUENCE [LARGE SCALE GENOMIC DNA]</scope>
    <source>
        <strain evidence="3 5">DSM 9653</strain>
    </source>
</reference>
<dbReference type="InterPro" id="IPR036388">
    <property type="entry name" value="WH-like_DNA-bd_sf"/>
</dbReference>
<dbReference type="RefSeq" id="WP_055726700.1">
    <property type="nucleotide sequence ID" value="NZ_FUYX01000001.1"/>
</dbReference>
<keyword evidence="3" id="KW-0238">DNA-binding</keyword>
<dbReference type="STRING" id="53254.SAMN05660750_00361"/>
<gene>
    <name evidence="2" type="ORF">ARD30_08320</name>
    <name evidence="3" type="ORF">SAMN05660750_00361</name>
</gene>
<dbReference type="AlphaFoldDB" id="A0A0Q3IAL4"/>
<name>A0A0Q3IAL4_9HYPH</name>
<dbReference type="NCBIfam" id="NF033788">
    <property type="entry name" value="HTH_metalloreg"/>
    <property type="match status" value="1"/>
</dbReference>
<protein>
    <submittedName>
        <fullName evidence="2">ArsR family transcriptional regulator</fullName>
    </submittedName>
    <submittedName>
        <fullName evidence="3">DNA-binding transcriptional regulator, ArsR family</fullName>
    </submittedName>
</protein>
<evidence type="ECO:0000313" key="4">
    <source>
        <dbReference type="Proteomes" id="UP000051562"/>
    </source>
</evidence>
<evidence type="ECO:0000313" key="2">
    <source>
        <dbReference type="EMBL" id="KQK31992.1"/>
    </source>
</evidence>
<dbReference type="EMBL" id="FUYX01000001">
    <property type="protein sequence ID" value="SKB36584.1"/>
    <property type="molecule type" value="Genomic_DNA"/>
</dbReference>
<dbReference type="CDD" id="cd00090">
    <property type="entry name" value="HTH_ARSR"/>
    <property type="match status" value="1"/>
</dbReference>
<dbReference type="OrthoDB" id="9790747at2"/>
<dbReference type="InterPro" id="IPR011991">
    <property type="entry name" value="ArsR-like_HTH"/>
</dbReference>
<proteinExistence type="predicted"/>
<evidence type="ECO:0000313" key="3">
    <source>
        <dbReference type="EMBL" id="SKB36584.1"/>
    </source>
</evidence>
<dbReference type="Proteomes" id="UP000190130">
    <property type="component" value="Unassembled WGS sequence"/>
</dbReference>
<organism evidence="2 4">
    <name type="scientific">Bosea thiooxidans</name>
    <dbReference type="NCBI Taxonomy" id="53254"/>
    <lineage>
        <taxon>Bacteria</taxon>
        <taxon>Pseudomonadati</taxon>
        <taxon>Pseudomonadota</taxon>
        <taxon>Alphaproteobacteria</taxon>
        <taxon>Hyphomicrobiales</taxon>
        <taxon>Boseaceae</taxon>
        <taxon>Bosea</taxon>
    </lineage>
</organism>
<dbReference type="GO" id="GO:0003677">
    <property type="term" value="F:DNA binding"/>
    <property type="evidence" value="ECO:0007669"/>
    <property type="project" value="UniProtKB-KW"/>
</dbReference>
<dbReference type="PROSITE" id="PS50987">
    <property type="entry name" value="HTH_ARSR_2"/>
    <property type="match status" value="1"/>
</dbReference>